<comment type="caution">
    <text evidence="2">The sequence shown here is derived from an EMBL/GenBank/DDBJ whole genome shotgun (WGS) entry which is preliminary data.</text>
</comment>
<sequence>MVARSNGGCRPARCRQIAHTPVRFRGTLVLHPEQAGSKDAGGSTAAGSEHGNSYSAGQASIFAFTDAGHERCARDSVSVHTLAGTTDSYHRSQRNHRDSLYIWSSLGG</sequence>
<evidence type="ECO:0000313" key="2">
    <source>
        <dbReference type="EMBL" id="KAJ1153166.1"/>
    </source>
</evidence>
<dbReference type="Proteomes" id="UP001066276">
    <property type="component" value="Chromosome 5"/>
</dbReference>
<evidence type="ECO:0000256" key="1">
    <source>
        <dbReference type="SAM" id="MobiDB-lite"/>
    </source>
</evidence>
<protein>
    <submittedName>
        <fullName evidence="2">Uncharacterized protein</fullName>
    </submittedName>
</protein>
<name>A0AAV7RL44_PLEWA</name>
<evidence type="ECO:0000313" key="3">
    <source>
        <dbReference type="Proteomes" id="UP001066276"/>
    </source>
</evidence>
<organism evidence="2 3">
    <name type="scientific">Pleurodeles waltl</name>
    <name type="common">Iberian ribbed newt</name>
    <dbReference type="NCBI Taxonomy" id="8319"/>
    <lineage>
        <taxon>Eukaryota</taxon>
        <taxon>Metazoa</taxon>
        <taxon>Chordata</taxon>
        <taxon>Craniata</taxon>
        <taxon>Vertebrata</taxon>
        <taxon>Euteleostomi</taxon>
        <taxon>Amphibia</taxon>
        <taxon>Batrachia</taxon>
        <taxon>Caudata</taxon>
        <taxon>Salamandroidea</taxon>
        <taxon>Salamandridae</taxon>
        <taxon>Pleurodelinae</taxon>
        <taxon>Pleurodeles</taxon>
    </lineage>
</organism>
<dbReference type="AlphaFoldDB" id="A0AAV7RL44"/>
<dbReference type="EMBL" id="JANPWB010000009">
    <property type="protein sequence ID" value="KAJ1153166.1"/>
    <property type="molecule type" value="Genomic_DNA"/>
</dbReference>
<gene>
    <name evidence="2" type="ORF">NDU88_005928</name>
</gene>
<accession>A0AAV7RL44</accession>
<feature type="region of interest" description="Disordered" evidence="1">
    <location>
        <begin position="32"/>
        <end position="52"/>
    </location>
</feature>
<proteinExistence type="predicted"/>
<keyword evidence="3" id="KW-1185">Reference proteome</keyword>
<reference evidence="2" key="1">
    <citation type="journal article" date="2022" name="bioRxiv">
        <title>Sequencing and chromosome-scale assembly of the giantPleurodeles waltlgenome.</title>
        <authorList>
            <person name="Brown T."/>
            <person name="Elewa A."/>
            <person name="Iarovenko S."/>
            <person name="Subramanian E."/>
            <person name="Araus A.J."/>
            <person name="Petzold A."/>
            <person name="Susuki M."/>
            <person name="Suzuki K.-i.T."/>
            <person name="Hayashi T."/>
            <person name="Toyoda A."/>
            <person name="Oliveira C."/>
            <person name="Osipova E."/>
            <person name="Leigh N.D."/>
            <person name="Simon A."/>
            <person name="Yun M.H."/>
        </authorList>
    </citation>
    <scope>NUCLEOTIDE SEQUENCE</scope>
    <source>
        <strain evidence="2">20211129_DDA</strain>
        <tissue evidence="2">Liver</tissue>
    </source>
</reference>